<dbReference type="EMBL" id="FR904591">
    <property type="protein sequence ID" value="CDQ67622.1"/>
    <property type="molecule type" value="Genomic_DNA"/>
</dbReference>
<dbReference type="NCBIfam" id="TIGR00804">
    <property type="entry name" value="nupC"/>
    <property type="match status" value="1"/>
</dbReference>
<dbReference type="AlphaFoldDB" id="A0A060WKC6"/>
<keyword evidence="4 7" id="KW-0812">Transmembrane</keyword>
<feature type="transmembrane region" description="Helical" evidence="7">
    <location>
        <begin position="541"/>
        <end position="562"/>
    </location>
</feature>
<dbReference type="InterPro" id="IPR008276">
    <property type="entry name" value="C_nuclsd_transpt"/>
</dbReference>
<feature type="domain" description="Nucleoside transporter/FeoB GTPase Gate" evidence="10">
    <location>
        <begin position="391"/>
        <end position="488"/>
    </location>
</feature>
<dbReference type="InterPro" id="IPR011657">
    <property type="entry name" value="CNT_C_dom"/>
</dbReference>
<evidence type="ECO:0000259" key="9">
    <source>
        <dbReference type="Pfam" id="PF07662"/>
    </source>
</evidence>
<dbReference type="InterPro" id="IPR018270">
    <property type="entry name" value="C_nuclsd_transpt_met_bac"/>
</dbReference>
<feature type="transmembrane region" description="Helical" evidence="7">
    <location>
        <begin position="652"/>
        <end position="676"/>
    </location>
</feature>
<sequence length="779" mass="85548">MFHTSSKMLQQFPGMDNRSFRCGAGPASDLARCGHKQATRAAYLIWRGLLVHSSHFHLLSPQDRGGMEVSFLGSWFTILYRTVCHKDRARTHSLPMAWRASADILELHKTRVIICFWTTSIRHLRISAIVQLRTLTMTEATGTALKVLSHVNGVVNEGFETQGDSISVSNRSSFKEEHSRKGLGLYLSKVSKPINATEDYFRAHAKTIKYIVLGLLGAGYVAYFITACIVDFERAIALVVLTSLAVVSKAYDLVKTYHGDSITKCFIPAQRCFNNFRGWIIGVFVVAVLVLLVTWLVVDTSKRPEQLISFGGVCMFILVIFIFSAHRTEVAWRSVFWGLGLQFCIGLFVIRTEPGLTAFQWLGEQVQIFLNYTKHGSSFVFGPLVCNIFAFQALPIVIFFSSVMSVLYFLGIMQWLIIKIAWVMQITMGTSPTETLSVAGNIFVGQTEAPLLIRPYLKDMTKSEVHAVMVGGFATIAGSVMGAFISFGIDASSMISASVMAAPSVLSRDRREQIYIRGNIKVACGDEQNILEAASSGASTSIGLVANIAANLIAFLAILAFINASLGWLGGLVGFPSITFEIICSYVFMPVAFMMGIPFEESFIVAELIGTKLFLNEFLAYQKLSELKSNRVNGLDEMIGDERQWISVRSEIISTFALCGFANFSSLGIVIGGLSSICPSRRADVSSLVLRALFTGTCVSLINACIAGILFVPPVDCLDVFGTSFFNTTNIDLKNCCTDLFGSTVNNGTISFEGSWSTVTNATLYFTNCCDLFDYAVCN</sequence>
<keyword evidence="3" id="KW-1003">Cell membrane</keyword>
<evidence type="ECO:0000256" key="5">
    <source>
        <dbReference type="ARBA" id="ARBA00022989"/>
    </source>
</evidence>
<feature type="domain" description="Concentrative nucleoside transporter N-terminal" evidence="8">
    <location>
        <begin position="312"/>
        <end position="384"/>
    </location>
</feature>
<feature type="transmembrane region" description="Helical" evidence="7">
    <location>
        <begin position="307"/>
        <end position="325"/>
    </location>
</feature>
<evidence type="ECO:0000256" key="3">
    <source>
        <dbReference type="ARBA" id="ARBA00022475"/>
    </source>
</evidence>
<comment type="subcellular location">
    <subcellularLocation>
        <location evidence="1">Cell membrane</location>
        <topology evidence="1">Multi-pass membrane protein</topology>
    </subcellularLocation>
</comment>
<dbReference type="GO" id="GO:0005886">
    <property type="term" value="C:plasma membrane"/>
    <property type="evidence" value="ECO:0007669"/>
    <property type="project" value="UniProtKB-SubCell"/>
</dbReference>
<keyword evidence="7" id="KW-0813">Transport</keyword>
<evidence type="ECO:0000256" key="2">
    <source>
        <dbReference type="ARBA" id="ARBA00009033"/>
    </source>
</evidence>
<dbReference type="Pfam" id="PF07670">
    <property type="entry name" value="Gate"/>
    <property type="match status" value="1"/>
</dbReference>
<dbReference type="Pfam" id="PF01773">
    <property type="entry name" value="Nucleos_tra2_N"/>
    <property type="match status" value="1"/>
</dbReference>
<gene>
    <name evidence="11" type="ORF">GSONMT00042651001</name>
</gene>
<dbReference type="PANTHER" id="PTHR10590:SF22">
    <property type="entry name" value="SODIUM_NUCLEOSIDE COTRANSPORTER"/>
    <property type="match status" value="1"/>
</dbReference>
<feature type="transmembrane region" description="Helical" evidence="7">
    <location>
        <begin position="569"/>
        <end position="589"/>
    </location>
</feature>
<evidence type="ECO:0000256" key="1">
    <source>
        <dbReference type="ARBA" id="ARBA00004651"/>
    </source>
</evidence>
<feature type="transmembrane region" description="Helical" evidence="7">
    <location>
        <begin position="406"/>
        <end position="424"/>
    </location>
</feature>
<feature type="transmembrane region" description="Helical" evidence="7">
    <location>
        <begin position="210"/>
        <end position="232"/>
    </location>
</feature>
<evidence type="ECO:0000259" key="10">
    <source>
        <dbReference type="Pfam" id="PF07670"/>
    </source>
</evidence>
<evidence type="ECO:0000256" key="6">
    <source>
        <dbReference type="ARBA" id="ARBA00023136"/>
    </source>
</evidence>
<feature type="domain" description="Concentrative nucleoside transporter C-terminal" evidence="9">
    <location>
        <begin position="497"/>
        <end position="708"/>
    </location>
</feature>
<dbReference type="Pfam" id="PF07662">
    <property type="entry name" value="Nucleos_tra2_C"/>
    <property type="match status" value="1"/>
</dbReference>
<evidence type="ECO:0000259" key="8">
    <source>
        <dbReference type="Pfam" id="PF01773"/>
    </source>
</evidence>
<dbReference type="InterPro" id="IPR011642">
    <property type="entry name" value="Gate_dom"/>
</dbReference>
<keyword evidence="6 7" id="KW-0472">Membrane</keyword>
<dbReference type="Proteomes" id="UP000193380">
    <property type="component" value="Chromosome 2"/>
</dbReference>
<feature type="transmembrane region" description="Helical" evidence="7">
    <location>
        <begin position="331"/>
        <end position="350"/>
    </location>
</feature>
<feature type="transmembrane region" description="Helical" evidence="7">
    <location>
        <begin position="467"/>
        <end position="489"/>
    </location>
</feature>
<evidence type="ECO:0000313" key="12">
    <source>
        <dbReference type="Proteomes" id="UP000193380"/>
    </source>
</evidence>
<keyword evidence="5 7" id="KW-1133">Transmembrane helix</keyword>
<evidence type="ECO:0000256" key="4">
    <source>
        <dbReference type="ARBA" id="ARBA00022692"/>
    </source>
</evidence>
<organism evidence="11 12">
    <name type="scientific">Oncorhynchus mykiss</name>
    <name type="common">Rainbow trout</name>
    <name type="synonym">Salmo gairdneri</name>
    <dbReference type="NCBI Taxonomy" id="8022"/>
    <lineage>
        <taxon>Eukaryota</taxon>
        <taxon>Metazoa</taxon>
        <taxon>Chordata</taxon>
        <taxon>Craniata</taxon>
        <taxon>Vertebrata</taxon>
        <taxon>Euteleostomi</taxon>
        <taxon>Actinopterygii</taxon>
        <taxon>Neopterygii</taxon>
        <taxon>Teleostei</taxon>
        <taxon>Protacanthopterygii</taxon>
        <taxon>Salmoniformes</taxon>
        <taxon>Salmonidae</taxon>
        <taxon>Salmoninae</taxon>
        <taxon>Oncorhynchus</taxon>
    </lineage>
</organism>
<name>A0A060WKC6_ONCMY</name>
<feature type="transmembrane region" description="Helical" evidence="7">
    <location>
        <begin position="688"/>
        <end position="712"/>
    </location>
</feature>
<reference evidence="11 12" key="1">
    <citation type="journal article" date="2014" name="Nat. Commun.">
        <title>The rainbow trout genome provides novel insights into evolution after whole-genome duplication in vertebrates.</title>
        <authorList>
            <person name="Berthelot C."/>
            <person name="Brunet F."/>
            <person name="Chalopin D."/>
            <person name="Juanchich A."/>
            <person name="Bernard M."/>
            <person name="Noel B."/>
            <person name="Bento P."/>
            <person name="Da Silva C."/>
            <person name="Labadie K."/>
            <person name="Alberti A."/>
            <person name="Aury J.M."/>
            <person name="Louis A."/>
            <person name="Dehais P."/>
            <person name="Bardou P."/>
            <person name="Montfort J."/>
            <person name="Klopp C."/>
            <person name="Cabau C."/>
            <person name="Gaspin C."/>
            <person name="Thorgaard G.H."/>
            <person name="Boussaha M."/>
            <person name="Quillet E."/>
            <person name="Guyomard R."/>
            <person name="Galiana D."/>
            <person name="Bobe J."/>
            <person name="Volff J.N."/>
            <person name="Genet C."/>
            <person name="Wincker P."/>
            <person name="Jaillon O."/>
            <person name="Roest Crollius H."/>
            <person name="Guiguen Y."/>
        </authorList>
    </citation>
    <scope>NUCLEOTIDE SEQUENCE [LARGE SCALE GENOMIC DNA]</scope>
</reference>
<feature type="transmembrane region" description="Helical" evidence="7">
    <location>
        <begin position="379"/>
        <end position="400"/>
    </location>
</feature>
<dbReference type="PaxDb" id="8022-A0A060WKC6"/>
<dbReference type="GO" id="GO:0005415">
    <property type="term" value="F:nucleoside:sodium symporter activity"/>
    <property type="evidence" value="ECO:0007669"/>
    <property type="project" value="TreeGrafter"/>
</dbReference>
<feature type="transmembrane region" description="Helical" evidence="7">
    <location>
        <begin position="278"/>
        <end position="298"/>
    </location>
</feature>
<dbReference type="PANTHER" id="PTHR10590">
    <property type="entry name" value="SODIUM/NUCLEOSIDE COTRANSPORTER"/>
    <property type="match status" value="1"/>
</dbReference>
<evidence type="ECO:0000256" key="7">
    <source>
        <dbReference type="RuleBase" id="RU362018"/>
    </source>
</evidence>
<evidence type="ECO:0000313" key="11">
    <source>
        <dbReference type="EMBL" id="CDQ67622.1"/>
    </source>
</evidence>
<comment type="similarity">
    <text evidence="2 7">Belongs to the concentrative nucleoside transporter (CNT) (TC 2.A.41) family.</text>
</comment>
<protein>
    <recommendedName>
        <fullName evidence="7">Sodium/nucleoside cotransporter</fullName>
    </recommendedName>
</protein>
<accession>A0A060WKC6</accession>
<dbReference type="STRING" id="8022.A0A060WKC6"/>
<dbReference type="InterPro" id="IPR002668">
    <property type="entry name" value="CNT_N_dom"/>
</dbReference>
<proteinExistence type="inferred from homology"/>